<gene>
    <name evidence="1" type="ORF">IF188_06955</name>
</gene>
<name>A0ABR8NL88_9MICO</name>
<sequence>MPEAERHERGSVARLHPLLTSPGNGRLCALSGRNVMSPWYESVQETLNQLTFPQTGYPNLYLNQKRLGDRFLGKLGAIDTFSKSVETTGGANAKLKAVVAEATLESARGRHATINWNLSDSLAQALVLRAYLESAGELRTEPRAAMMMDFVLVGGPGEYLES</sequence>
<dbReference type="EMBL" id="JACXZS010000004">
    <property type="protein sequence ID" value="MBD3941435.1"/>
    <property type="molecule type" value="Genomic_DNA"/>
</dbReference>
<protein>
    <submittedName>
        <fullName evidence="1">Uncharacterized protein</fullName>
    </submittedName>
</protein>
<evidence type="ECO:0000313" key="1">
    <source>
        <dbReference type="EMBL" id="MBD3941435.1"/>
    </source>
</evidence>
<reference evidence="1 2" key="1">
    <citation type="submission" date="2020-09" db="EMBL/GenBank/DDBJ databases">
        <title>Isolation and identification of active actinomycetes.</title>
        <authorList>
            <person name="Li X."/>
        </authorList>
    </citation>
    <scope>NUCLEOTIDE SEQUENCE [LARGE SCALE GENOMIC DNA]</scope>
    <source>
        <strain evidence="1 2">NEAU-LLC</strain>
    </source>
</reference>
<proteinExistence type="predicted"/>
<evidence type="ECO:0000313" key="2">
    <source>
        <dbReference type="Proteomes" id="UP000598426"/>
    </source>
</evidence>
<dbReference type="Proteomes" id="UP000598426">
    <property type="component" value="Unassembled WGS sequence"/>
</dbReference>
<comment type="caution">
    <text evidence="1">The sequence shown here is derived from an EMBL/GenBank/DDBJ whole genome shotgun (WGS) entry which is preliminary data.</text>
</comment>
<accession>A0ABR8NL88</accession>
<organism evidence="1 2">
    <name type="scientific">Microbacterium helvum</name>
    <dbReference type="NCBI Taxonomy" id="2773713"/>
    <lineage>
        <taxon>Bacteria</taxon>
        <taxon>Bacillati</taxon>
        <taxon>Actinomycetota</taxon>
        <taxon>Actinomycetes</taxon>
        <taxon>Micrococcales</taxon>
        <taxon>Microbacteriaceae</taxon>
        <taxon>Microbacterium</taxon>
    </lineage>
</organism>
<dbReference type="RefSeq" id="WP_191171076.1">
    <property type="nucleotide sequence ID" value="NZ_JACXZS010000004.1"/>
</dbReference>
<keyword evidence="2" id="KW-1185">Reference proteome</keyword>